<reference evidence="2" key="4">
    <citation type="submission" date="2024-09" db="EMBL/GenBank/DDBJ databases">
        <authorList>
            <person name="Sun Q."/>
            <person name="Mori K."/>
        </authorList>
    </citation>
    <scope>NUCLEOTIDE SEQUENCE</scope>
    <source>
        <strain evidence="2">KCTC 62575</strain>
    </source>
</reference>
<gene>
    <name evidence="2" type="primary">cas6</name>
    <name evidence="2" type="ORF">ACFODO_23485</name>
    <name evidence="3" type="ORF">C9E89_011315</name>
</gene>
<dbReference type="Proteomes" id="UP001595455">
    <property type="component" value="Unassembled WGS sequence"/>
</dbReference>
<reference evidence="3 4" key="2">
    <citation type="submission" date="2018-08" db="EMBL/GenBank/DDBJ databases">
        <title>The draft genome of Acinetobacter sichuanensis strain WCHAc060041.</title>
        <authorList>
            <person name="Qin J."/>
            <person name="Feng Y."/>
            <person name="Zong Z."/>
        </authorList>
    </citation>
    <scope>NUCLEOTIDE SEQUENCE [LARGE SCALE GENOMIC DNA]</scope>
    <source>
        <strain evidence="3 4">WCHAc060041</strain>
    </source>
</reference>
<dbReference type="EMBL" id="PYIX02000017">
    <property type="protein sequence ID" value="RFC83431.1"/>
    <property type="molecule type" value="Genomic_DNA"/>
</dbReference>
<name>A0A371YPM9_9GAMM</name>
<evidence type="ECO:0000259" key="1">
    <source>
        <dbReference type="Pfam" id="PF10040"/>
    </source>
</evidence>
<comment type="caution">
    <text evidence="3">The sequence shown here is derived from an EMBL/GenBank/DDBJ whole genome shotgun (WGS) entry which is preliminary data.</text>
</comment>
<dbReference type="Gene3D" id="3.30.70.1900">
    <property type="match status" value="1"/>
</dbReference>
<protein>
    <submittedName>
        <fullName evidence="3">CRISPR system precrRNA processing endoribonuclease RAMP protein Cas6</fullName>
    </submittedName>
</protein>
<dbReference type="RefSeq" id="WP_107008458.1">
    <property type="nucleotide sequence ID" value="NZ_JBHRSF010000170.1"/>
</dbReference>
<feature type="domain" description="CRISPR-associated protein Cas6 C-terminal" evidence="1">
    <location>
        <begin position="168"/>
        <end position="290"/>
    </location>
</feature>
<accession>A0A371YPM9</accession>
<evidence type="ECO:0000313" key="4">
    <source>
        <dbReference type="Proteomes" id="UP000240957"/>
    </source>
</evidence>
<evidence type="ECO:0000313" key="5">
    <source>
        <dbReference type="Proteomes" id="UP001595455"/>
    </source>
</evidence>
<reference evidence="2" key="1">
    <citation type="journal article" date="2014" name="Int. J. Syst. Evol. Microbiol.">
        <title>Complete genome of a new Firmicutes species belonging to the dominant human colonic microbiota ('Ruminococcus bicirculans') reveals two chromosomes and a selective capacity to utilize plant glucans.</title>
        <authorList>
            <consortium name="NISC Comparative Sequencing Program"/>
            <person name="Wegmann U."/>
            <person name="Louis P."/>
            <person name="Goesmann A."/>
            <person name="Henrissat B."/>
            <person name="Duncan S.H."/>
            <person name="Flint H.J."/>
        </authorList>
    </citation>
    <scope>NUCLEOTIDE SEQUENCE</scope>
    <source>
        <strain evidence="2">KCTC 62575</strain>
    </source>
</reference>
<evidence type="ECO:0000313" key="2">
    <source>
        <dbReference type="EMBL" id="MFC2998157.1"/>
    </source>
</evidence>
<evidence type="ECO:0000313" key="3">
    <source>
        <dbReference type="EMBL" id="RFC83431.1"/>
    </source>
</evidence>
<reference evidence="5" key="3">
    <citation type="journal article" date="2019" name="Int. J. Syst. Evol. Microbiol.">
        <title>The Global Catalogue of Microorganisms (GCM) 10K type strain sequencing project: providing services to taxonomists for standard genome sequencing and annotation.</title>
        <authorList>
            <consortium name="The Broad Institute Genomics Platform"/>
            <consortium name="The Broad Institute Genome Sequencing Center for Infectious Disease"/>
            <person name="Wu L."/>
            <person name="Ma J."/>
        </authorList>
    </citation>
    <scope>NUCLEOTIDE SEQUENCE [LARGE SCALE GENOMIC DNA]</scope>
    <source>
        <strain evidence="5">KCTC 62575</strain>
    </source>
</reference>
<organism evidence="3 4">
    <name type="scientific">Acinetobacter sichuanensis</name>
    <dbReference type="NCBI Taxonomy" id="2136183"/>
    <lineage>
        <taxon>Bacteria</taxon>
        <taxon>Pseudomonadati</taxon>
        <taxon>Pseudomonadota</taxon>
        <taxon>Gammaproteobacteria</taxon>
        <taxon>Moraxellales</taxon>
        <taxon>Moraxellaceae</taxon>
        <taxon>Acinetobacter</taxon>
    </lineage>
</organism>
<proteinExistence type="predicted"/>
<sequence>MSNFPISRYTIKFQALENIQLPKYAGSTLRGAFGHALKSMACLTASRNKGTCCCEPAERCLYRQLFDPPKKKLDYQNRVQDIAPPFVIEAYALPEQIAKGAVATFHIVLIGNFAHQQQMMIQLAWQRALAEGIGQNLSKGGEQSKLISFGLCDQPKPNIQTATTIRLHLFTHARLQYRGNFVDVEHFSPFHFLHALVRRYLFLIETYSDVTLNQEDIAQLYDEIAKIKGYHQLEWINWSRYSSRQKQKMNLDGLMGSITLENLSPRLYYYLYLGQWLHVGKGCVFGLGQYTLQDIQAKTKFEKISA</sequence>
<dbReference type="AlphaFoldDB" id="A0A371YPM9"/>
<dbReference type="Pfam" id="PF10040">
    <property type="entry name" value="CRISPR_Cas6"/>
    <property type="match status" value="1"/>
</dbReference>
<dbReference type="OrthoDB" id="9787241at2"/>
<dbReference type="InterPro" id="IPR019267">
    <property type="entry name" value="CRISPR-assoc_Cas6_C"/>
</dbReference>
<dbReference type="EMBL" id="JBHRSF010000170">
    <property type="protein sequence ID" value="MFC2998157.1"/>
    <property type="molecule type" value="Genomic_DNA"/>
</dbReference>
<keyword evidence="5" id="KW-1185">Reference proteome</keyword>
<dbReference type="Proteomes" id="UP000240957">
    <property type="component" value="Unassembled WGS sequence"/>
</dbReference>